<evidence type="ECO:0000256" key="5">
    <source>
        <dbReference type="ARBA" id="ARBA00022692"/>
    </source>
</evidence>
<feature type="transmembrane region" description="Helical" evidence="8">
    <location>
        <begin position="108"/>
        <end position="134"/>
    </location>
</feature>
<evidence type="ECO:0000313" key="11">
    <source>
        <dbReference type="Proteomes" id="UP000254712"/>
    </source>
</evidence>
<evidence type="ECO:0000256" key="8">
    <source>
        <dbReference type="SAM" id="Phobius"/>
    </source>
</evidence>
<keyword evidence="6 8" id="KW-1133">Transmembrane helix</keyword>
<gene>
    <name evidence="10" type="primary">entS_1</name>
    <name evidence="10" type="ORF">NCTC8261_05233</name>
</gene>
<evidence type="ECO:0000256" key="1">
    <source>
        <dbReference type="ARBA" id="ARBA00004429"/>
    </source>
</evidence>
<feature type="transmembrane region" description="Helical" evidence="8">
    <location>
        <begin position="187"/>
        <end position="208"/>
    </location>
</feature>
<keyword evidence="2" id="KW-0813">Transport</keyword>
<keyword evidence="3" id="KW-1003">Cell membrane</keyword>
<protein>
    <submittedName>
        <fullName evidence="10">MFS family transport protein</fullName>
    </submittedName>
</protein>
<accession>A0A379WZ20</accession>
<dbReference type="PANTHER" id="PTHR23513:SF9">
    <property type="entry name" value="ENTEROBACTIN EXPORTER ENTS"/>
    <property type="match status" value="1"/>
</dbReference>
<evidence type="ECO:0000256" key="2">
    <source>
        <dbReference type="ARBA" id="ARBA00022448"/>
    </source>
</evidence>
<dbReference type="Gene3D" id="1.20.1250.20">
    <property type="entry name" value="MFS general substrate transporter like domains"/>
    <property type="match status" value="1"/>
</dbReference>
<evidence type="ECO:0000313" key="10">
    <source>
        <dbReference type="EMBL" id="SUH38888.1"/>
    </source>
</evidence>
<dbReference type="GO" id="GO:0022857">
    <property type="term" value="F:transmembrane transporter activity"/>
    <property type="evidence" value="ECO:0007669"/>
    <property type="project" value="InterPro"/>
</dbReference>
<evidence type="ECO:0000259" key="9">
    <source>
        <dbReference type="PROSITE" id="PS50850"/>
    </source>
</evidence>
<evidence type="ECO:0000256" key="7">
    <source>
        <dbReference type="ARBA" id="ARBA00023136"/>
    </source>
</evidence>
<dbReference type="InterPro" id="IPR036259">
    <property type="entry name" value="MFS_trans_sf"/>
</dbReference>
<reference evidence="10 11" key="1">
    <citation type="submission" date="2018-06" db="EMBL/GenBank/DDBJ databases">
        <authorList>
            <consortium name="Pathogen Informatics"/>
            <person name="Doyle S."/>
        </authorList>
    </citation>
    <scope>NUCLEOTIDE SEQUENCE [LARGE SCALE GENOMIC DNA]</scope>
    <source>
        <strain evidence="10 11">NCTC8261</strain>
    </source>
</reference>
<keyword evidence="4" id="KW-0997">Cell inner membrane</keyword>
<dbReference type="EMBL" id="UGXT01000002">
    <property type="protein sequence ID" value="SUH38888.1"/>
    <property type="molecule type" value="Genomic_DNA"/>
</dbReference>
<dbReference type="GO" id="GO:0005886">
    <property type="term" value="C:plasma membrane"/>
    <property type="evidence" value="ECO:0007669"/>
    <property type="project" value="UniProtKB-SubCell"/>
</dbReference>
<evidence type="ECO:0000256" key="4">
    <source>
        <dbReference type="ARBA" id="ARBA00022519"/>
    </source>
</evidence>
<feature type="transmembrane region" description="Helical" evidence="8">
    <location>
        <begin position="20"/>
        <end position="46"/>
    </location>
</feature>
<name>A0A379WZ20_SALET</name>
<proteinExistence type="predicted"/>
<dbReference type="SUPFAM" id="SSF103473">
    <property type="entry name" value="MFS general substrate transporter"/>
    <property type="match status" value="1"/>
</dbReference>
<dbReference type="AlphaFoldDB" id="A0A379WZ20"/>
<keyword evidence="7 8" id="KW-0472">Membrane</keyword>
<evidence type="ECO:0000256" key="6">
    <source>
        <dbReference type="ARBA" id="ARBA00022989"/>
    </source>
</evidence>
<evidence type="ECO:0000256" key="3">
    <source>
        <dbReference type="ARBA" id="ARBA00022475"/>
    </source>
</evidence>
<dbReference type="PROSITE" id="PS50850">
    <property type="entry name" value="MFS"/>
    <property type="match status" value="1"/>
</dbReference>
<keyword evidence="5 8" id="KW-0812">Transmembrane</keyword>
<comment type="subcellular location">
    <subcellularLocation>
        <location evidence="1">Cell inner membrane</location>
        <topology evidence="1">Multi-pass membrane protein</topology>
    </subcellularLocation>
</comment>
<feature type="domain" description="Major facilitator superfamily (MFS) profile" evidence="9">
    <location>
        <begin position="18"/>
        <end position="220"/>
    </location>
</feature>
<dbReference type="PANTHER" id="PTHR23513">
    <property type="entry name" value="INTEGRAL MEMBRANE EFFLUX PROTEIN-RELATED"/>
    <property type="match status" value="1"/>
</dbReference>
<dbReference type="Proteomes" id="UP000254712">
    <property type="component" value="Unassembled WGS sequence"/>
</dbReference>
<organism evidence="10 11">
    <name type="scientific">Salmonella enterica I</name>
    <dbReference type="NCBI Taxonomy" id="59201"/>
    <lineage>
        <taxon>Bacteria</taxon>
        <taxon>Pseudomonadati</taxon>
        <taxon>Pseudomonadota</taxon>
        <taxon>Gammaproteobacteria</taxon>
        <taxon>Enterobacterales</taxon>
        <taxon>Enterobacteriaceae</taxon>
        <taxon>Salmonella</taxon>
    </lineage>
</organism>
<feature type="transmembrane region" description="Helical" evidence="8">
    <location>
        <begin position="66"/>
        <end position="87"/>
    </location>
</feature>
<dbReference type="InterPro" id="IPR020846">
    <property type="entry name" value="MFS_dom"/>
</dbReference>
<sequence>MPLLTLPRLPVPPQPRENPFIALLAAFRFLLASPLIGGIALLGGLVTMASAVRVLYPALAMSWQMSAAQIGLLYAAIPLGAAIGALTSGQLAHSVRRGSLCWFRQSVLFWRVGLFAIMPVWIAGVICLALFGWLSAISSLLQYTLLQTQTPENMLGRMNGLWTAQNVTGDAIGAALLGGLGAMMTPVASASVSGFGLVIIGLLLLLVLGRATPFSPDAAG</sequence>